<dbReference type="EMBL" id="SOSA01000032">
    <property type="protein sequence ID" value="THC98863.1"/>
    <property type="molecule type" value="Genomic_DNA"/>
</dbReference>
<feature type="compositionally biased region" description="Basic and acidic residues" evidence="1">
    <location>
        <begin position="105"/>
        <end position="124"/>
    </location>
</feature>
<reference evidence="4 5" key="1">
    <citation type="submission" date="2019-03" db="EMBL/GenBank/DDBJ databases">
        <title>The genome sequence of a newly discovered highly antifungal drug resistant Aspergillus species, Aspergillus tanneri NIH 1004.</title>
        <authorList>
            <person name="Mounaud S."/>
            <person name="Singh I."/>
            <person name="Joardar V."/>
            <person name="Pakala S."/>
            <person name="Pakala S."/>
            <person name="Venepally P."/>
            <person name="Hoover J."/>
            <person name="Nierman W."/>
            <person name="Chung J."/>
            <person name="Losada L."/>
        </authorList>
    </citation>
    <scope>NUCLEOTIDE SEQUENCE [LARGE SCALE GENOMIC DNA]</scope>
    <source>
        <strain evidence="4 5">NIH1004</strain>
    </source>
</reference>
<keyword evidence="5" id="KW-1185">Reference proteome</keyword>
<evidence type="ECO:0000313" key="3">
    <source>
        <dbReference type="EMBL" id="KAA8644357.1"/>
    </source>
</evidence>
<accession>A0A4S3JSN6</accession>
<name>A0A4S3JSN6_9EURO</name>
<comment type="caution">
    <text evidence="4">The sequence shown here is derived from an EMBL/GenBank/DDBJ whole genome shotgun (WGS) entry which is preliminary data.</text>
</comment>
<feature type="signal peptide" evidence="2">
    <location>
        <begin position="1"/>
        <end position="18"/>
    </location>
</feature>
<proteinExistence type="predicted"/>
<dbReference type="OrthoDB" id="4511154at2759"/>
<keyword evidence="2" id="KW-0732">Signal</keyword>
<dbReference type="EMBL" id="QUQM01000006">
    <property type="protein sequence ID" value="KAA8644357.1"/>
    <property type="molecule type" value="Genomic_DNA"/>
</dbReference>
<dbReference type="VEuPathDB" id="FungiDB:EYZ11_001641"/>
<evidence type="ECO:0000256" key="1">
    <source>
        <dbReference type="SAM" id="MobiDB-lite"/>
    </source>
</evidence>
<feature type="chain" id="PRO_5036122167" evidence="2">
    <location>
        <begin position="19"/>
        <end position="199"/>
    </location>
</feature>
<protein>
    <submittedName>
        <fullName evidence="4">Uncharacterized protein</fullName>
    </submittedName>
</protein>
<dbReference type="Proteomes" id="UP000308092">
    <property type="component" value="Unassembled WGS sequence"/>
</dbReference>
<feature type="region of interest" description="Disordered" evidence="1">
    <location>
        <begin position="23"/>
        <end position="199"/>
    </location>
</feature>
<gene>
    <name evidence="3" type="ORF">ATNIH1004_008558</name>
    <name evidence="4" type="ORF">EYZ11_001641</name>
</gene>
<organism evidence="4 5">
    <name type="scientific">Aspergillus tanneri</name>
    <dbReference type="NCBI Taxonomy" id="1220188"/>
    <lineage>
        <taxon>Eukaryota</taxon>
        <taxon>Fungi</taxon>
        <taxon>Dikarya</taxon>
        <taxon>Ascomycota</taxon>
        <taxon>Pezizomycotina</taxon>
        <taxon>Eurotiomycetes</taxon>
        <taxon>Eurotiomycetidae</taxon>
        <taxon>Eurotiales</taxon>
        <taxon>Aspergillaceae</taxon>
        <taxon>Aspergillus</taxon>
        <taxon>Aspergillus subgen. Circumdati</taxon>
    </lineage>
</organism>
<sequence length="199" mass="21144">MKPQIPTLILGFCTSVLALPVGDPQNENLARSVPSPKQQGIPHPSKSTPLHKRQTDGKTNVQFIPGSGGEDGPFSGAGLPDMGEFPEIGGEFPGFGDFPGFGESPNHKYSESDDAKENESREGMEFEMPDLGDVIHMPGDSQDSDGSHFPVPFPGLPGDSQDSNGFPFPFPFPGLPGENETEPMTHGAKGSGRFVTGRH</sequence>
<evidence type="ECO:0000313" key="5">
    <source>
        <dbReference type="Proteomes" id="UP000308092"/>
    </source>
</evidence>
<evidence type="ECO:0000313" key="6">
    <source>
        <dbReference type="Proteomes" id="UP000324241"/>
    </source>
</evidence>
<reference evidence="3 6" key="2">
    <citation type="submission" date="2019-08" db="EMBL/GenBank/DDBJ databases">
        <title>The genome sequence of a newly discovered highly antifungal drug resistant Aspergillus species, Aspergillus tanneri NIH 1004.</title>
        <authorList>
            <person name="Mounaud S."/>
            <person name="Singh I."/>
            <person name="Joardar V."/>
            <person name="Pakala S."/>
            <person name="Pakala S."/>
            <person name="Venepally P."/>
            <person name="Chung J.K."/>
            <person name="Losada L."/>
            <person name="Nierman W.C."/>
        </authorList>
    </citation>
    <scope>NUCLEOTIDE SEQUENCE [LARGE SCALE GENOMIC DNA]</scope>
    <source>
        <strain evidence="3 6">NIH1004</strain>
    </source>
</reference>
<dbReference type="AlphaFoldDB" id="A0A4S3JSN6"/>
<evidence type="ECO:0000256" key="2">
    <source>
        <dbReference type="SAM" id="SignalP"/>
    </source>
</evidence>
<dbReference type="GeneID" id="54331260"/>
<dbReference type="RefSeq" id="XP_033423718.1">
    <property type="nucleotide sequence ID" value="XM_033573166.1"/>
</dbReference>
<evidence type="ECO:0000313" key="4">
    <source>
        <dbReference type="EMBL" id="THC98863.1"/>
    </source>
</evidence>
<dbReference type="Proteomes" id="UP000324241">
    <property type="component" value="Unassembled WGS sequence"/>
</dbReference>